<dbReference type="GO" id="GO:0005856">
    <property type="term" value="C:cytoskeleton"/>
    <property type="evidence" value="ECO:0007669"/>
    <property type="project" value="UniProtKB-SubCell"/>
</dbReference>
<evidence type="ECO:0000313" key="6">
    <source>
        <dbReference type="EMBL" id="VDM45501.1"/>
    </source>
</evidence>
<reference evidence="6 7" key="2">
    <citation type="submission" date="2018-11" db="EMBL/GenBank/DDBJ databases">
        <authorList>
            <consortium name="Pathogen Informatics"/>
        </authorList>
    </citation>
    <scope>NUCLEOTIDE SEQUENCE [LARGE SCALE GENOMIC DNA]</scope>
</reference>
<name>A0A183V0B0_TOXCA</name>
<evidence type="ECO:0000256" key="1">
    <source>
        <dbReference type="ARBA" id="ARBA00004245"/>
    </source>
</evidence>
<feature type="coiled-coil region" evidence="5">
    <location>
        <begin position="84"/>
        <end position="111"/>
    </location>
</feature>
<keyword evidence="4" id="KW-0206">Cytoskeleton</keyword>
<evidence type="ECO:0000313" key="7">
    <source>
        <dbReference type="Proteomes" id="UP000050794"/>
    </source>
</evidence>
<accession>A0A183V0B0</accession>
<keyword evidence="2" id="KW-0963">Cytoplasm</keyword>
<evidence type="ECO:0000256" key="5">
    <source>
        <dbReference type="SAM" id="Coils"/>
    </source>
</evidence>
<organism evidence="7 8">
    <name type="scientific">Toxocara canis</name>
    <name type="common">Canine roundworm</name>
    <dbReference type="NCBI Taxonomy" id="6265"/>
    <lineage>
        <taxon>Eukaryota</taxon>
        <taxon>Metazoa</taxon>
        <taxon>Ecdysozoa</taxon>
        <taxon>Nematoda</taxon>
        <taxon>Chromadorea</taxon>
        <taxon>Rhabditida</taxon>
        <taxon>Spirurina</taxon>
        <taxon>Ascaridomorpha</taxon>
        <taxon>Ascaridoidea</taxon>
        <taxon>Toxocaridae</taxon>
        <taxon>Toxocara</taxon>
    </lineage>
</organism>
<sequence length="773" mass="87531">MSEVNDPVDSSILTQDISQESLDEGVKELLERHMHGKAVRTPITAFSDGALPSTTGKTSSVMSTQWTGTVSTPMLPISASSSTIRRQYVDIKEKIEENKKLKAENFELKTKLFIVMRELPVIKDQEGKDFTEDYLKCRDQLFNEQTRRMEAEEQLRTAELEIMELNRKHEEEVEELAARNMRLREERDRLNDVYSMQQRELNAKVQQVSKLTAQVESISRQIVTEDGDESLADTSMSNVSVMSSRDRIIEELKGALLEMTVKEKQRTHMLEKMDSLNADLTRLNSELDAQQKVLHEERELRMRTAQCVTQLQDQLGEAERNADALKQDIGCVAPENITDDNPVVRNLLGRIAEISTTNSSLRDEVQRLKKAGAFDEAFELNEDLDRSTDDESSVWDPSRLRTENKKAAAVLAREGLAGVDLSCQEMLKMKMHEFDMAGGSSALRMSTLERESSLGSSCLAPQDLPEMSTMAGLYSQSITALGDLDTLRRSVSLLRRISIRLFEKLRGSAAFLQSLLDELGQSEKGRDFIKEIEAMRIEFGRSATTAADILSGVDGSSQIFLLMVFVDVQSLGLQRAQLERSMNYSMISISASRVDFSTVASKQSPKFATDEAQTSAHFEAEVSVMKATLADMEYKHSALKLEFEAATRCKTELEKKIDELEKASVEKSNRELALSKEIETLTKRIEELNAQNAESEFELRRIAGEAQARCQDLEMTTNKLEQRLENSQQALKDKTAEMEMVNDSLRVREEEFNRYKRVRLFEIVGLLFFPFVN</sequence>
<keyword evidence="3 5" id="KW-0175">Coiled coil</keyword>
<dbReference type="WBParaSite" id="TCNE_0001418001-mRNA-1">
    <property type="protein sequence ID" value="TCNE_0001418001-mRNA-1"/>
    <property type="gene ID" value="TCNE_0001418001"/>
</dbReference>
<feature type="coiled-coil region" evidence="5">
    <location>
        <begin position="643"/>
        <end position="744"/>
    </location>
</feature>
<gene>
    <name evidence="6" type="ORF">TCNE_LOCUS14180</name>
</gene>
<dbReference type="EMBL" id="UYWY01022108">
    <property type="protein sequence ID" value="VDM45501.1"/>
    <property type="molecule type" value="Genomic_DNA"/>
</dbReference>
<evidence type="ECO:0000256" key="4">
    <source>
        <dbReference type="ARBA" id="ARBA00023212"/>
    </source>
</evidence>
<evidence type="ECO:0000256" key="2">
    <source>
        <dbReference type="ARBA" id="ARBA00022490"/>
    </source>
</evidence>
<keyword evidence="7" id="KW-1185">Reference proteome</keyword>
<evidence type="ECO:0000313" key="8">
    <source>
        <dbReference type="WBParaSite" id="TCNE_0001418001-mRNA-1"/>
    </source>
</evidence>
<feature type="coiled-coil region" evidence="5">
    <location>
        <begin position="141"/>
        <end position="200"/>
    </location>
</feature>
<dbReference type="PANTHER" id="PTHR18861:SF0">
    <property type="entry name" value="BRUCHPILOT, ISOFORM J"/>
    <property type="match status" value="1"/>
</dbReference>
<dbReference type="PANTHER" id="PTHR18861">
    <property type="entry name" value="ELKS/RAB6-INTERACTING/CAST PROTEIN"/>
    <property type="match status" value="1"/>
</dbReference>
<reference evidence="8" key="1">
    <citation type="submission" date="2016-06" db="UniProtKB">
        <authorList>
            <consortium name="WormBaseParasite"/>
        </authorList>
    </citation>
    <scope>IDENTIFICATION</scope>
</reference>
<dbReference type="Proteomes" id="UP000050794">
    <property type="component" value="Unassembled WGS sequence"/>
</dbReference>
<dbReference type="AlphaFoldDB" id="A0A183V0B0"/>
<comment type="subcellular location">
    <subcellularLocation>
        <location evidence="1">Cytoplasm</location>
        <location evidence="1">Cytoskeleton</location>
    </subcellularLocation>
</comment>
<evidence type="ECO:0000256" key="3">
    <source>
        <dbReference type="ARBA" id="ARBA00023054"/>
    </source>
</evidence>
<proteinExistence type="predicted"/>
<feature type="coiled-coil region" evidence="5">
    <location>
        <begin position="266"/>
        <end position="371"/>
    </location>
</feature>
<protein>
    <submittedName>
        <fullName evidence="8">Cnn_1N domain-containing protein</fullName>
    </submittedName>
</protein>